<evidence type="ECO:0000313" key="3">
    <source>
        <dbReference type="Proteomes" id="UP000228495"/>
    </source>
</evidence>
<name>A0A2H0BFA6_UNCKA</name>
<dbReference type="AlphaFoldDB" id="A0A2H0BFA6"/>
<accession>A0A2H0BFA6</accession>
<evidence type="ECO:0000313" key="2">
    <source>
        <dbReference type="EMBL" id="PIP56356.1"/>
    </source>
</evidence>
<evidence type="ECO:0008006" key="4">
    <source>
        <dbReference type="Google" id="ProtNLM"/>
    </source>
</evidence>
<organism evidence="2 3">
    <name type="scientific">candidate division WWE3 bacterium CG22_combo_CG10-13_8_21_14_all_39_12</name>
    <dbReference type="NCBI Taxonomy" id="1975094"/>
    <lineage>
        <taxon>Bacteria</taxon>
        <taxon>Katanobacteria</taxon>
    </lineage>
</organism>
<gene>
    <name evidence="2" type="ORF">COX05_03440</name>
</gene>
<dbReference type="EMBL" id="PCSU01000059">
    <property type="protein sequence ID" value="PIP56356.1"/>
    <property type="molecule type" value="Genomic_DNA"/>
</dbReference>
<dbReference type="Proteomes" id="UP000228495">
    <property type="component" value="Unassembled WGS sequence"/>
</dbReference>
<evidence type="ECO:0000256" key="1">
    <source>
        <dbReference type="SAM" id="MobiDB-lite"/>
    </source>
</evidence>
<reference evidence="2 3" key="1">
    <citation type="submission" date="2017-09" db="EMBL/GenBank/DDBJ databases">
        <title>Depth-based differentiation of microbial function through sediment-hosted aquifers and enrichment of novel symbionts in the deep terrestrial subsurface.</title>
        <authorList>
            <person name="Probst A.J."/>
            <person name="Ladd B."/>
            <person name="Jarett J.K."/>
            <person name="Geller-Mcgrath D.E."/>
            <person name="Sieber C.M."/>
            <person name="Emerson J.B."/>
            <person name="Anantharaman K."/>
            <person name="Thomas B.C."/>
            <person name="Malmstrom R."/>
            <person name="Stieglmeier M."/>
            <person name="Klingl A."/>
            <person name="Woyke T."/>
            <person name="Ryan C.M."/>
            <person name="Banfield J.F."/>
        </authorList>
    </citation>
    <scope>NUCLEOTIDE SEQUENCE [LARGE SCALE GENOMIC DNA]</scope>
    <source>
        <strain evidence="2">CG22_combo_CG10-13_8_21_14_all_39_12</strain>
    </source>
</reference>
<protein>
    <recommendedName>
        <fullName evidence="4">PKD domain-containing protein</fullName>
    </recommendedName>
</protein>
<proteinExistence type="predicted"/>
<sequence length="321" mass="33816">MVDWNISGDPGAAFGCRSTTCVYDPGVTEVYWFDPGTYNVAVTVTHTSGVFTASMDITVVEPATATPTATSTPTNTPEPTATPTATSTPVQEAVMEISNLTHGEIEDGAMLITATINNIGKDPIVEGRASITFTLDGTVVETGTFSPVIPNRGSMEVSGTVIVPQVAGTHTVCVEVGFLGLIYGPNCTEFTVIGKIYLPMVMTPPMISARVILTVDSCPGTAQGFAQIPNWTGAYWGNETAMTAASGQPRGVLTPTAGQSEFTFQICIHPINGLVANGADAVLRSNGQDNWDVTQEILPLTVYEITVQKGNSVHLVDRPTR</sequence>
<feature type="region of interest" description="Disordered" evidence="1">
    <location>
        <begin position="64"/>
        <end position="86"/>
    </location>
</feature>
<comment type="caution">
    <text evidence="2">The sequence shown here is derived from an EMBL/GenBank/DDBJ whole genome shotgun (WGS) entry which is preliminary data.</text>
</comment>